<dbReference type="InterPro" id="IPR050855">
    <property type="entry name" value="NDM-1-like"/>
</dbReference>
<dbReference type="Pfam" id="PF00753">
    <property type="entry name" value="Lactamase_B"/>
    <property type="match status" value="1"/>
</dbReference>
<dbReference type="PANTHER" id="PTHR42951">
    <property type="entry name" value="METALLO-BETA-LACTAMASE DOMAIN-CONTAINING"/>
    <property type="match status" value="1"/>
</dbReference>
<evidence type="ECO:0000256" key="3">
    <source>
        <dbReference type="ARBA" id="ARBA00048505"/>
    </source>
</evidence>
<dbReference type="RefSeq" id="WP_144844775.1">
    <property type="nucleotide sequence ID" value="NZ_VNJI01000006.1"/>
</dbReference>
<dbReference type="Gene3D" id="3.60.15.10">
    <property type="entry name" value="Ribonuclease Z/Hydroxyacylglutathione hydrolase-like"/>
    <property type="match status" value="1"/>
</dbReference>
<evidence type="ECO:0000313" key="5">
    <source>
        <dbReference type="EMBL" id="TVY10775.1"/>
    </source>
</evidence>
<dbReference type="InterPro" id="IPR001279">
    <property type="entry name" value="Metallo-B-lactamas"/>
</dbReference>
<name>A0A559KF71_9BACL</name>
<dbReference type="PANTHER" id="PTHR42951:SF9">
    <property type="entry name" value="METAL-DEPENDENT HYDROLASE"/>
    <property type="match status" value="1"/>
</dbReference>
<dbReference type="InterPro" id="IPR036866">
    <property type="entry name" value="RibonucZ/Hydroxyglut_hydro"/>
</dbReference>
<comment type="caution">
    <text evidence="5">The sequence shown here is derived from an EMBL/GenBank/DDBJ whole genome shotgun (WGS) entry which is preliminary data.</text>
</comment>
<keyword evidence="5" id="KW-0378">Hydrolase</keyword>
<accession>A0A559KF71</accession>
<reference evidence="5 6" key="1">
    <citation type="submission" date="2019-07" db="EMBL/GenBank/DDBJ databases">
        <authorList>
            <person name="Kim J."/>
        </authorList>
    </citation>
    <scope>NUCLEOTIDE SEQUENCE [LARGE SCALE GENOMIC DNA]</scope>
    <source>
        <strain evidence="5 6">JC52</strain>
    </source>
</reference>
<feature type="domain" description="Metallo-beta-lactamase" evidence="4">
    <location>
        <begin position="20"/>
        <end position="212"/>
    </location>
</feature>
<comment type="function">
    <text evidence="2">Counteracts the endogenous Pycsar antiviral defense system. Phosphodiesterase that enables metal-dependent hydrolysis of host cyclic nucleotide Pycsar defense signals such as cCMP and cUMP.</text>
</comment>
<protein>
    <submittedName>
        <fullName evidence="5">MBL fold metallo-hydrolase</fullName>
    </submittedName>
</protein>
<evidence type="ECO:0000259" key="4">
    <source>
        <dbReference type="SMART" id="SM00849"/>
    </source>
</evidence>
<organism evidence="5 6">
    <name type="scientific">Paenibacillus cremeus</name>
    <dbReference type="NCBI Taxonomy" id="2163881"/>
    <lineage>
        <taxon>Bacteria</taxon>
        <taxon>Bacillati</taxon>
        <taxon>Bacillota</taxon>
        <taxon>Bacilli</taxon>
        <taxon>Bacillales</taxon>
        <taxon>Paenibacillaceae</taxon>
        <taxon>Paenibacillus</taxon>
    </lineage>
</organism>
<evidence type="ECO:0000256" key="2">
    <source>
        <dbReference type="ARBA" id="ARBA00034301"/>
    </source>
</evidence>
<dbReference type="SUPFAM" id="SSF56281">
    <property type="entry name" value="Metallo-hydrolase/oxidoreductase"/>
    <property type="match status" value="1"/>
</dbReference>
<dbReference type="EMBL" id="VNJI01000006">
    <property type="protein sequence ID" value="TVY10775.1"/>
    <property type="molecule type" value="Genomic_DNA"/>
</dbReference>
<evidence type="ECO:0000256" key="1">
    <source>
        <dbReference type="ARBA" id="ARBA00034221"/>
    </source>
</evidence>
<evidence type="ECO:0000313" key="6">
    <source>
        <dbReference type="Proteomes" id="UP000317036"/>
    </source>
</evidence>
<gene>
    <name evidence="5" type="ORF">FPZ49_06660</name>
</gene>
<comment type="catalytic activity">
    <reaction evidence="3">
        <text>3',5'-cyclic UMP + H2O = UMP + H(+)</text>
        <dbReference type="Rhea" id="RHEA:70575"/>
        <dbReference type="ChEBI" id="CHEBI:15377"/>
        <dbReference type="ChEBI" id="CHEBI:15378"/>
        <dbReference type="ChEBI" id="CHEBI:57865"/>
        <dbReference type="ChEBI" id="CHEBI:184387"/>
    </reaction>
    <physiologicalReaction direction="left-to-right" evidence="3">
        <dbReference type="Rhea" id="RHEA:70576"/>
    </physiologicalReaction>
</comment>
<dbReference type="CDD" id="cd07721">
    <property type="entry name" value="yflN-like_MBL-fold"/>
    <property type="match status" value="1"/>
</dbReference>
<dbReference type="GO" id="GO:0016787">
    <property type="term" value="F:hydrolase activity"/>
    <property type="evidence" value="ECO:0007669"/>
    <property type="project" value="UniProtKB-KW"/>
</dbReference>
<dbReference type="SMART" id="SM00849">
    <property type="entry name" value="Lactamase_B"/>
    <property type="match status" value="1"/>
</dbReference>
<proteinExistence type="predicted"/>
<dbReference type="Proteomes" id="UP000317036">
    <property type="component" value="Unassembled WGS sequence"/>
</dbReference>
<dbReference type="OrthoDB" id="9802248at2"/>
<sequence length="246" mass="26449">MRARQAGSVYQLTFLPRLFPVNCYLVEEEKELTLIDAALPYSAKGILEAGARIGKPITRIVLTHAHGDHVGALDALKQALPNAQVLISRRDHRLLQGDVGLEPGERNTPIKGGVPKTLQTRADVLLSEGDMVGSLRAIAVPGHTPGHMAFYDERSGALIAGDALQTRGGIAVAGVVNPWFPFPAFGTWDADAALVSARKLRELKPSLLAVGHGAMLAQPQQALEKAIRDAEKAMEKRNKHGLQTRA</sequence>
<dbReference type="AlphaFoldDB" id="A0A559KF71"/>
<comment type="catalytic activity">
    <reaction evidence="1">
        <text>3',5'-cyclic CMP + H2O = CMP + H(+)</text>
        <dbReference type="Rhea" id="RHEA:72675"/>
        <dbReference type="ChEBI" id="CHEBI:15377"/>
        <dbReference type="ChEBI" id="CHEBI:15378"/>
        <dbReference type="ChEBI" id="CHEBI:58003"/>
        <dbReference type="ChEBI" id="CHEBI:60377"/>
    </reaction>
    <physiologicalReaction direction="left-to-right" evidence="1">
        <dbReference type="Rhea" id="RHEA:72676"/>
    </physiologicalReaction>
</comment>
<keyword evidence="6" id="KW-1185">Reference proteome</keyword>